<evidence type="ECO:0000313" key="1">
    <source>
        <dbReference type="EMBL" id="RJG03673.1"/>
    </source>
</evidence>
<reference evidence="2" key="1">
    <citation type="submission" date="2018-09" db="EMBL/GenBank/DDBJ databases">
        <authorList>
            <person name="Zhu H."/>
        </authorList>
    </citation>
    <scope>NUCLEOTIDE SEQUENCE [LARGE SCALE GENOMIC DNA]</scope>
    <source>
        <strain evidence="2">K1S02-23</strain>
    </source>
</reference>
<dbReference type="EMBL" id="QYUQ01000002">
    <property type="protein sequence ID" value="RJG03673.1"/>
    <property type="molecule type" value="Genomic_DNA"/>
</dbReference>
<name>A0A3A3G587_9BURK</name>
<gene>
    <name evidence="1" type="ORF">D3878_20490</name>
</gene>
<sequence>MEDSDNARQDELRERPWIVLSTTYDVEAWIDQFNRDLQQAVKKPHAGRHGICFRLAHGGALFLHTSGEGDVLLDVTPEAAWVTPVIVAATGCNPPASQIWPLPGSRLTELLLGLSSLIEATRIVTDHDFRIRKRSWQDG</sequence>
<comment type="caution">
    <text evidence="1">The sequence shown here is derived from an EMBL/GenBank/DDBJ whole genome shotgun (WGS) entry which is preliminary data.</text>
</comment>
<proteinExistence type="predicted"/>
<organism evidence="1 2">
    <name type="scientific">Noviherbaspirillum sedimenti</name>
    <dbReference type="NCBI Taxonomy" id="2320865"/>
    <lineage>
        <taxon>Bacteria</taxon>
        <taxon>Pseudomonadati</taxon>
        <taxon>Pseudomonadota</taxon>
        <taxon>Betaproteobacteria</taxon>
        <taxon>Burkholderiales</taxon>
        <taxon>Oxalobacteraceae</taxon>
        <taxon>Noviherbaspirillum</taxon>
    </lineage>
</organism>
<dbReference type="Proteomes" id="UP000266327">
    <property type="component" value="Unassembled WGS sequence"/>
</dbReference>
<evidence type="ECO:0000313" key="2">
    <source>
        <dbReference type="Proteomes" id="UP000266327"/>
    </source>
</evidence>
<dbReference type="AlphaFoldDB" id="A0A3A3G587"/>
<dbReference type="OrthoDB" id="8703557at2"/>
<protein>
    <submittedName>
        <fullName evidence="1">Uncharacterized protein</fullName>
    </submittedName>
</protein>
<accession>A0A3A3G587</accession>
<keyword evidence="2" id="KW-1185">Reference proteome</keyword>